<dbReference type="InterPro" id="IPR006311">
    <property type="entry name" value="TAT_signal"/>
</dbReference>
<feature type="chain" id="PRO_5044380800" description="DUF4333 domain-containing protein" evidence="1">
    <location>
        <begin position="36"/>
        <end position="141"/>
    </location>
</feature>
<proteinExistence type="predicted"/>
<dbReference type="AlphaFoldDB" id="A0A2G1XAF6"/>
<comment type="caution">
    <text evidence="2">The sequence shown here is derived from an EMBL/GenBank/DDBJ whole genome shotgun (WGS) entry which is preliminary data.</text>
</comment>
<keyword evidence="1" id="KW-0732">Signal</keyword>
<dbReference type="Proteomes" id="UP000222531">
    <property type="component" value="Unassembled WGS sequence"/>
</dbReference>
<dbReference type="OrthoDB" id="4229392at2"/>
<reference evidence="2 3" key="1">
    <citation type="journal article" date="2017" name="Biochemistry">
        <title>Identification of the Biosynthetic Pathway for the Antibiotic Bicyclomycin.</title>
        <authorList>
            <person name="Patteson J."/>
            <person name="Cai W."/>
            <person name="Johnson R.A."/>
            <person name="Santa Maria K."/>
            <person name="Li B."/>
        </authorList>
    </citation>
    <scope>NUCLEOTIDE SEQUENCE [LARGE SCALE GENOMIC DNA]</scope>
    <source>
        <strain evidence="2 3">ATCC 21532</strain>
    </source>
</reference>
<accession>A0A2G1XAF6</accession>
<organism evidence="2 3">
    <name type="scientific">Streptomyces cinnamoneus</name>
    <name type="common">Streptoverticillium cinnamoneum</name>
    <dbReference type="NCBI Taxonomy" id="53446"/>
    <lineage>
        <taxon>Bacteria</taxon>
        <taxon>Bacillati</taxon>
        <taxon>Actinomycetota</taxon>
        <taxon>Actinomycetes</taxon>
        <taxon>Kitasatosporales</taxon>
        <taxon>Streptomycetaceae</taxon>
        <taxon>Streptomyces</taxon>
        <taxon>Streptomyces cinnamoneus group</taxon>
    </lineage>
</organism>
<feature type="signal peptide" evidence="1">
    <location>
        <begin position="1"/>
        <end position="35"/>
    </location>
</feature>
<dbReference type="EMBL" id="NHZO01000168">
    <property type="protein sequence ID" value="PHQ48191.1"/>
    <property type="molecule type" value="Genomic_DNA"/>
</dbReference>
<name>A0A2G1XAF6_STRCJ</name>
<evidence type="ECO:0000313" key="3">
    <source>
        <dbReference type="Proteomes" id="UP000222531"/>
    </source>
</evidence>
<evidence type="ECO:0008006" key="4">
    <source>
        <dbReference type="Google" id="ProtNLM"/>
    </source>
</evidence>
<evidence type="ECO:0000256" key="1">
    <source>
        <dbReference type="SAM" id="SignalP"/>
    </source>
</evidence>
<gene>
    <name evidence="2" type="ORF">BLA24_32745</name>
</gene>
<sequence length="141" mass="15027">MNASRVRRRLAGATAATLMAGVGALAAASPAAAKANLLAVDKVSLVGENVQVDVTYSCDPGESYQLVANALTQRDTHFQARAATLVKPAKLTCDYNSRTLHLTLKNELSAHFAKGDQVKVKVFYLDPDGFDYANEETATVL</sequence>
<dbReference type="PROSITE" id="PS51318">
    <property type="entry name" value="TAT"/>
    <property type="match status" value="1"/>
</dbReference>
<dbReference type="RefSeq" id="WP_099202709.1">
    <property type="nucleotide sequence ID" value="NZ_JBIRXA010000010.1"/>
</dbReference>
<evidence type="ECO:0000313" key="2">
    <source>
        <dbReference type="EMBL" id="PHQ48191.1"/>
    </source>
</evidence>
<keyword evidence="3" id="KW-1185">Reference proteome</keyword>
<protein>
    <recommendedName>
        <fullName evidence="4">DUF4333 domain-containing protein</fullName>
    </recommendedName>
</protein>